<dbReference type="GO" id="GO:0005524">
    <property type="term" value="F:ATP binding"/>
    <property type="evidence" value="ECO:0007669"/>
    <property type="project" value="UniProtKB-UniRule"/>
</dbReference>
<keyword evidence="12" id="KW-0418">Kinase</keyword>
<dbReference type="OrthoDB" id="4062651at2759"/>
<dbReference type="InterPro" id="IPR008271">
    <property type="entry name" value="Ser/Thr_kinase_AS"/>
</dbReference>
<evidence type="ECO:0000256" key="3">
    <source>
        <dbReference type="ARBA" id="ARBA00012513"/>
    </source>
</evidence>
<evidence type="ECO:0000256" key="18">
    <source>
        <dbReference type="ARBA" id="ARBA00047899"/>
    </source>
</evidence>
<feature type="non-terminal residue" evidence="23">
    <location>
        <position position="1"/>
    </location>
</feature>
<evidence type="ECO:0000256" key="21">
    <source>
        <dbReference type="SAM" id="MobiDB-lite"/>
    </source>
</evidence>
<evidence type="ECO:0000259" key="22">
    <source>
        <dbReference type="PROSITE" id="PS50011"/>
    </source>
</evidence>
<reference evidence="23 24" key="1">
    <citation type="journal article" date="2019" name="Sci. Rep.">
        <title>A high-quality genome of Eragrostis curvula grass provides insights into Poaceae evolution and supports new strategies to enhance forage quality.</title>
        <authorList>
            <person name="Carballo J."/>
            <person name="Santos B.A.C.M."/>
            <person name="Zappacosta D."/>
            <person name="Garbus I."/>
            <person name="Selva J.P."/>
            <person name="Gallo C.A."/>
            <person name="Diaz A."/>
            <person name="Albertini E."/>
            <person name="Caccamo M."/>
            <person name="Echenique V."/>
        </authorList>
    </citation>
    <scope>NUCLEOTIDE SEQUENCE [LARGE SCALE GENOMIC DNA]</scope>
    <source>
        <strain evidence="24">cv. Victoria</strain>
        <tissue evidence="23">Leaf</tissue>
    </source>
</reference>
<dbReference type="AlphaFoldDB" id="A0A5J9W4F7"/>
<dbReference type="InterPro" id="IPR032675">
    <property type="entry name" value="LRR_dom_sf"/>
</dbReference>
<feature type="compositionally biased region" description="Pro residues" evidence="21">
    <location>
        <begin position="307"/>
        <end position="324"/>
    </location>
</feature>
<evidence type="ECO:0000313" key="24">
    <source>
        <dbReference type="Proteomes" id="UP000324897"/>
    </source>
</evidence>
<feature type="region of interest" description="Disordered" evidence="21">
    <location>
        <begin position="1"/>
        <end position="120"/>
    </location>
</feature>
<keyword evidence="9" id="KW-0732">Signal</keyword>
<feature type="compositionally biased region" description="Low complexity" evidence="21">
    <location>
        <begin position="39"/>
        <end position="56"/>
    </location>
</feature>
<dbReference type="InterPro" id="IPR001611">
    <property type="entry name" value="Leu-rich_rpt"/>
</dbReference>
<evidence type="ECO:0000313" key="23">
    <source>
        <dbReference type="EMBL" id="TVU43008.1"/>
    </source>
</evidence>
<accession>A0A5J9W4F7</accession>
<dbReference type="InterPro" id="IPR011009">
    <property type="entry name" value="Kinase-like_dom_sf"/>
</dbReference>
<dbReference type="EC" id="2.7.11.1" evidence="3"/>
<dbReference type="InterPro" id="IPR000719">
    <property type="entry name" value="Prot_kinase_dom"/>
</dbReference>
<dbReference type="InterPro" id="IPR017441">
    <property type="entry name" value="Protein_kinase_ATP_BS"/>
</dbReference>
<comment type="similarity">
    <text evidence="2">Belongs to the protein kinase superfamily. Ser/Thr protein kinase family.</text>
</comment>
<dbReference type="PANTHER" id="PTHR47988">
    <property type="entry name" value="SOMATIC EMBRYOGENESIS RECEPTOR KINASE 1"/>
    <property type="match status" value="1"/>
</dbReference>
<evidence type="ECO:0000256" key="6">
    <source>
        <dbReference type="ARBA" id="ARBA00022614"/>
    </source>
</evidence>
<proteinExistence type="inferred from homology"/>
<dbReference type="GO" id="GO:0009742">
    <property type="term" value="P:brassinosteroid mediated signaling pathway"/>
    <property type="evidence" value="ECO:0007669"/>
    <property type="project" value="UniProtKB-ARBA"/>
</dbReference>
<keyword evidence="14" id="KW-1133">Transmembrane helix</keyword>
<dbReference type="Proteomes" id="UP000324897">
    <property type="component" value="Unassembled WGS sequence"/>
</dbReference>
<keyword evidence="13 20" id="KW-0067">ATP-binding</keyword>
<keyword evidence="24" id="KW-1185">Reference proteome</keyword>
<evidence type="ECO:0000256" key="20">
    <source>
        <dbReference type="PROSITE-ProRule" id="PRU10141"/>
    </source>
</evidence>
<keyword evidence="10" id="KW-0677">Repeat</keyword>
<keyword evidence="7" id="KW-0808">Transferase</keyword>
<dbReference type="Pfam" id="PF08263">
    <property type="entry name" value="LRRNT_2"/>
    <property type="match status" value="1"/>
</dbReference>
<gene>
    <name evidence="23" type="ORF">EJB05_09437</name>
</gene>
<dbReference type="Gene3D" id="1.10.510.10">
    <property type="entry name" value="Transferase(Phosphotransferase) domain 1"/>
    <property type="match status" value="1"/>
</dbReference>
<dbReference type="Gene3D" id="1.20.5.510">
    <property type="entry name" value="Single helix bin"/>
    <property type="match status" value="1"/>
</dbReference>
<evidence type="ECO:0000256" key="2">
    <source>
        <dbReference type="ARBA" id="ARBA00008684"/>
    </source>
</evidence>
<keyword evidence="5" id="KW-0723">Serine/threonine-protein kinase</keyword>
<evidence type="ECO:0000256" key="8">
    <source>
        <dbReference type="ARBA" id="ARBA00022692"/>
    </source>
</evidence>
<dbReference type="GO" id="GO:0004674">
    <property type="term" value="F:protein serine/threonine kinase activity"/>
    <property type="evidence" value="ECO:0007669"/>
    <property type="project" value="UniProtKB-KW"/>
</dbReference>
<dbReference type="GO" id="GO:0005886">
    <property type="term" value="C:plasma membrane"/>
    <property type="evidence" value="ECO:0007669"/>
    <property type="project" value="UniProtKB-SubCell"/>
</dbReference>
<evidence type="ECO:0000256" key="9">
    <source>
        <dbReference type="ARBA" id="ARBA00022729"/>
    </source>
</evidence>
<evidence type="ECO:0000256" key="11">
    <source>
        <dbReference type="ARBA" id="ARBA00022741"/>
    </source>
</evidence>
<dbReference type="SUPFAM" id="SSF56112">
    <property type="entry name" value="Protein kinase-like (PK-like)"/>
    <property type="match status" value="1"/>
</dbReference>
<dbReference type="FunFam" id="3.30.200.20:FF:000015">
    <property type="entry name" value="Somatic embryogenesis receptor kinase 1"/>
    <property type="match status" value="1"/>
</dbReference>
<evidence type="ECO:0000256" key="13">
    <source>
        <dbReference type="ARBA" id="ARBA00022840"/>
    </source>
</evidence>
<sequence length="721" mass="78209">SPKSEEEKGKGIDSESARGRCRRRAGPREAGSARAGQLPPESSSPAASSAAAGGNLPRRRGRIRSGGNGGGGPERRDLKGCSPGEVGTRRARGNGGAAAVRDVGAAAPAPAPPGRARARQHGRCVRDALHSLRTNLNDPNNVLQSWDPTLVNPCTWFHVTCNNDNSVIRVDLGNAALSGTLVPQLGQLKNLQYLELYSNNISGTIPSELGNLTNLVSLDLYLNNFTGPIPDSLGNLLKLRFLRLNNNSLSGSIPKSLTAITALQVLDLSNNNLSGEVPSTGSFSLFTPISFANNPNLCGPGTTKPCPGAPPFSPPPPYNPPTPVQSPGSSSSSTGAIAGGVAAGAALLFAVPAIGFAWWRRRKPQEHFFDVPAEEDPEVHLGQLKRFSLRELQVATDTFSNKNILGRGGFGKVYKGRLADGSLVAVKRLKEERTPGGELQFQTEVEMISMAVHRNLLRLRGFCMTPTERLLVYPYMANGSVASRLRERPPSEPPLDWQTRRRIALGSARGLSYLHDHCDPKIIHRDVKAANILLDEDFEAVVGDFGLAKLMDYKDTHVTTAVRGTIGHIAPEYLSTGKSSEKTDVFGYGIMLLELITGQRAFDLARLANDDDVMLLDWVKGLLKEKRLEMLVDPDLQNNYIDVEVESLIQVALLCTQGSPTERPKMSEVVRMLEGDGLAERWEEWQKVEVRQEVELGPHRNSEWILDSTDNLHAVELSGPR</sequence>
<dbReference type="Pfam" id="PF07714">
    <property type="entry name" value="PK_Tyr_Ser-Thr"/>
    <property type="match status" value="1"/>
</dbReference>
<evidence type="ECO:0000256" key="14">
    <source>
        <dbReference type="ARBA" id="ARBA00022989"/>
    </source>
</evidence>
<keyword evidence="4" id="KW-1003">Cell membrane</keyword>
<dbReference type="EMBL" id="RWGY01000005">
    <property type="protein sequence ID" value="TVU43008.1"/>
    <property type="molecule type" value="Genomic_DNA"/>
</dbReference>
<dbReference type="Gene3D" id="3.80.10.10">
    <property type="entry name" value="Ribonuclease Inhibitor"/>
    <property type="match status" value="1"/>
</dbReference>
<feature type="region of interest" description="Disordered" evidence="21">
    <location>
        <begin position="302"/>
        <end position="335"/>
    </location>
</feature>
<evidence type="ECO:0000256" key="12">
    <source>
        <dbReference type="ARBA" id="ARBA00022777"/>
    </source>
</evidence>
<evidence type="ECO:0000256" key="17">
    <source>
        <dbReference type="ARBA" id="ARBA00023180"/>
    </source>
</evidence>
<evidence type="ECO:0000256" key="4">
    <source>
        <dbReference type="ARBA" id="ARBA00022475"/>
    </source>
</evidence>
<evidence type="ECO:0000256" key="19">
    <source>
        <dbReference type="ARBA" id="ARBA00048679"/>
    </source>
</evidence>
<feature type="compositionally biased region" description="Low complexity" evidence="21">
    <location>
        <begin position="325"/>
        <end position="335"/>
    </location>
</feature>
<keyword evidence="17" id="KW-0325">Glycoprotein</keyword>
<keyword evidence="8" id="KW-0812">Transmembrane</keyword>
<comment type="subcellular location">
    <subcellularLocation>
        <location evidence="1">Cell membrane</location>
        <topology evidence="1">Single-pass membrane protein</topology>
    </subcellularLocation>
</comment>
<name>A0A5J9W4F7_9POAL</name>
<keyword evidence="11 20" id="KW-0547">Nucleotide-binding</keyword>
<evidence type="ECO:0000256" key="7">
    <source>
        <dbReference type="ARBA" id="ARBA00022679"/>
    </source>
</evidence>
<dbReference type="SMART" id="SM00220">
    <property type="entry name" value="S_TKc"/>
    <property type="match status" value="1"/>
</dbReference>
<dbReference type="FunFam" id="3.80.10.10:FF:000024">
    <property type="entry name" value="Somatic embryogenesis receptor kinase 1"/>
    <property type="match status" value="1"/>
</dbReference>
<keyword evidence="15" id="KW-0472">Membrane</keyword>
<keyword evidence="16" id="KW-0675">Receptor</keyword>
<feature type="compositionally biased region" description="Low complexity" evidence="21">
    <location>
        <begin position="97"/>
        <end position="108"/>
    </location>
</feature>
<dbReference type="FunFam" id="1.10.510.10:FF:000016">
    <property type="entry name" value="Somatic embryogenesis receptor-like kinase 1"/>
    <property type="match status" value="1"/>
</dbReference>
<evidence type="ECO:0000256" key="16">
    <source>
        <dbReference type="ARBA" id="ARBA00023170"/>
    </source>
</evidence>
<feature type="compositionally biased region" description="Basic and acidic residues" evidence="21">
    <location>
        <begin position="1"/>
        <end position="18"/>
    </location>
</feature>
<comment type="catalytic activity">
    <reaction evidence="18">
        <text>L-threonyl-[protein] + ATP = O-phospho-L-threonyl-[protein] + ADP + H(+)</text>
        <dbReference type="Rhea" id="RHEA:46608"/>
        <dbReference type="Rhea" id="RHEA-COMP:11060"/>
        <dbReference type="Rhea" id="RHEA-COMP:11605"/>
        <dbReference type="ChEBI" id="CHEBI:15378"/>
        <dbReference type="ChEBI" id="CHEBI:30013"/>
        <dbReference type="ChEBI" id="CHEBI:30616"/>
        <dbReference type="ChEBI" id="CHEBI:61977"/>
        <dbReference type="ChEBI" id="CHEBI:456216"/>
        <dbReference type="EC" id="2.7.11.1"/>
    </reaction>
</comment>
<evidence type="ECO:0000256" key="1">
    <source>
        <dbReference type="ARBA" id="ARBA00004162"/>
    </source>
</evidence>
<evidence type="ECO:0000256" key="5">
    <source>
        <dbReference type="ARBA" id="ARBA00022527"/>
    </source>
</evidence>
<dbReference type="Gene3D" id="3.30.200.20">
    <property type="entry name" value="Phosphorylase Kinase, domain 1"/>
    <property type="match status" value="1"/>
</dbReference>
<dbReference type="InterPro" id="IPR013210">
    <property type="entry name" value="LRR_N_plant-typ"/>
</dbReference>
<dbReference type="Pfam" id="PF00560">
    <property type="entry name" value="LRR_1"/>
    <property type="match status" value="4"/>
</dbReference>
<protein>
    <recommendedName>
        <fullName evidence="3">non-specific serine/threonine protein kinase</fullName>
        <ecNumber evidence="3">2.7.11.1</ecNumber>
    </recommendedName>
</protein>
<keyword evidence="6" id="KW-0433">Leucine-rich repeat</keyword>
<evidence type="ECO:0000256" key="15">
    <source>
        <dbReference type="ARBA" id="ARBA00023136"/>
    </source>
</evidence>
<feature type="domain" description="Protein kinase" evidence="22">
    <location>
        <begin position="399"/>
        <end position="686"/>
    </location>
</feature>
<comment type="catalytic activity">
    <reaction evidence="19">
        <text>L-seryl-[protein] + ATP = O-phospho-L-seryl-[protein] + ADP + H(+)</text>
        <dbReference type="Rhea" id="RHEA:17989"/>
        <dbReference type="Rhea" id="RHEA-COMP:9863"/>
        <dbReference type="Rhea" id="RHEA-COMP:11604"/>
        <dbReference type="ChEBI" id="CHEBI:15378"/>
        <dbReference type="ChEBI" id="CHEBI:29999"/>
        <dbReference type="ChEBI" id="CHEBI:30616"/>
        <dbReference type="ChEBI" id="CHEBI:83421"/>
        <dbReference type="ChEBI" id="CHEBI:456216"/>
        <dbReference type="EC" id="2.7.11.1"/>
    </reaction>
</comment>
<dbReference type="InterPro" id="IPR001245">
    <property type="entry name" value="Ser-Thr/Tyr_kinase_cat_dom"/>
</dbReference>
<dbReference type="SUPFAM" id="SSF52058">
    <property type="entry name" value="L domain-like"/>
    <property type="match status" value="1"/>
</dbReference>
<dbReference type="PROSITE" id="PS00108">
    <property type="entry name" value="PROTEIN_KINASE_ST"/>
    <property type="match status" value="1"/>
</dbReference>
<organism evidence="23 24">
    <name type="scientific">Eragrostis curvula</name>
    <name type="common">weeping love grass</name>
    <dbReference type="NCBI Taxonomy" id="38414"/>
    <lineage>
        <taxon>Eukaryota</taxon>
        <taxon>Viridiplantae</taxon>
        <taxon>Streptophyta</taxon>
        <taxon>Embryophyta</taxon>
        <taxon>Tracheophyta</taxon>
        <taxon>Spermatophyta</taxon>
        <taxon>Magnoliopsida</taxon>
        <taxon>Liliopsida</taxon>
        <taxon>Poales</taxon>
        <taxon>Poaceae</taxon>
        <taxon>PACMAD clade</taxon>
        <taxon>Chloridoideae</taxon>
        <taxon>Eragrostideae</taxon>
        <taxon>Eragrostidinae</taxon>
        <taxon>Eragrostis</taxon>
    </lineage>
</organism>
<dbReference type="Gramene" id="TVU43008">
    <property type="protein sequence ID" value="TVU43008"/>
    <property type="gene ID" value="EJB05_09437"/>
</dbReference>
<dbReference type="PROSITE" id="PS00107">
    <property type="entry name" value="PROTEIN_KINASE_ATP"/>
    <property type="match status" value="1"/>
</dbReference>
<evidence type="ECO:0000256" key="10">
    <source>
        <dbReference type="ARBA" id="ARBA00022737"/>
    </source>
</evidence>
<comment type="caution">
    <text evidence="23">The sequence shown here is derived from an EMBL/GenBank/DDBJ whole genome shotgun (WGS) entry which is preliminary data.</text>
</comment>
<feature type="binding site" evidence="20">
    <location>
        <position position="427"/>
    </location>
    <ligand>
        <name>ATP</name>
        <dbReference type="ChEBI" id="CHEBI:30616"/>
    </ligand>
</feature>
<dbReference type="PROSITE" id="PS50011">
    <property type="entry name" value="PROTEIN_KINASE_DOM"/>
    <property type="match status" value="1"/>
</dbReference>